<evidence type="ECO:0000259" key="2">
    <source>
        <dbReference type="PROSITE" id="PS50994"/>
    </source>
</evidence>
<organism evidence="3 4">
    <name type="scientific">Mariniblastus fucicola</name>
    <dbReference type="NCBI Taxonomy" id="980251"/>
    <lineage>
        <taxon>Bacteria</taxon>
        <taxon>Pseudomonadati</taxon>
        <taxon>Planctomycetota</taxon>
        <taxon>Planctomycetia</taxon>
        <taxon>Pirellulales</taxon>
        <taxon>Pirellulaceae</taxon>
        <taxon>Mariniblastus</taxon>
    </lineage>
</organism>
<feature type="region of interest" description="Disordered" evidence="1">
    <location>
        <begin position="134"/>
        <end position="165"/>
    </location>
</feature>
<proteinExistence type="predicted"/>
<dbReference type="GO" id="GO:0003676">
    <property type="term" value="F:nucleic acid binding"/>
    <property type="evidence" value="ECO:0007669"/>
    <property type="project" value="InterPro"/>
</dbReference>
<dbReference type="PANTHER" id="PTHR47515">
    <property type="entry name" value="LOW CALCIUM RESPONSE LOCUS PROTEIN T"/>
    <property type="match status" value="1"/>
</dbReference>
<keyword evidence="4" id="KW-1185">Reference proteome</keyword>
<feature type="compositionally biased region" description="Polar residues" evidence="1">
    <location>
        <begin position="134"/>
        <end position="144"/>
    </location>
</feature>
<dbReference type="InterPro" id="IPR036397">
    <property type="entry name" value="RNaseH_sf"/>
</dbReference>
<dbReference type="Gene3D" id="3.30.420.10">
    <property type="entry name" value="Ribonuclease H-like superfamily/Ribonuclease H"/>
    <property type="match status" value="1"/>
</dbReference>
<dbReference type="AlphaFoldDB" id="A0A5B9PC12"/>
<protein>
    <submittedName>
        <fullName evidence="3">Integrase core domain protein</fullName>
    </submittedName>
</protein>
<dbReference type="InterPro" id="IPR012337">
    <property type="entry name" value="RNaseH-like_sf"/>
</dbReference>
<reference evidence="3 4" key="1">
    <citation type="submission" date="2019-08" db="EMBL/GenBank/DDBJ databases">
        <title>Deep-cultivation of Planctomycetes and their phenomic and genomic characterization uncovers novel biology.</title>
        <authorList>
            <person name="Wiegand S."/>
            <person name="Jogler M."/>
            <person name="Boedeker C."/>
            <person name="Pinto D."/>
            <person name="Vollmers J."/>
            <person name="Rivas-Marin E."/>
            <person name="Kohn T."/>
            <person name="Peeters S.H."/>
            <person name="Heuer A."/>
            <person name="Rast P."/>
            <person name="Oberbeckmann S."/>
            <person name="Bunk B."/>
            <person name="Jeske O."/>
            <person name="Meyerdierks A."/>
            <person name="Storesund J.E."/>
            <person name="Kallscheuer N."/>
            <person name="Luecker S."/>
            <person name="Lage O.M."/>
            <person name="Pohl T."/>
            <person name="Merkel B.J."/>
            <person name="Hornburger P."/>
            <person name="Mueller R.-W."/>
            <person name="Bruemmer F."/>
            <person name="Labrenz M."/>
            <person name="Spormann A.M."/>
            <person name="Op den Camp H."/>
            <person name="Overmann J."/>
            <person name="Amann R."/>
            <person name="Jetten M.S.M."/>
            <person name="Mascher T."/>
            <person name="Medema M.H."/>
            <person name="Devos D.P."/>
            <person name="Kaster A.-K."/>
            <person name="Ovreas L."/>
            <person name="Rohde M."/>
            <person name="Galperin M.Y."/>
            <person name="Jogler C."/>
        </authorList>
    </citation>
    <scope>NUCLEOTIDE SEQUENCE [LARGE SCALE GENOMIC DNA]</scope>
    <source>
        <strain evidence="3 4">FC18</strain>
    </source>
</reference>
<feature type="compositionally biased region" description="Polar residues" evidence="1">
    <location>
        <begin position="152"/>
        <end position="165"/>
    </location>
</feature>
<evidence type="ECO:0000313" key="3">
    <source>
        <dbReference type="EMBL" id="QEG22046.1"/>
    </source>
</evidence>
<evidence type="ECO:0000256" key="1">
    <source>
        <dbReference type="SAM" id="MobiDB-lite"/>
    </source>
</evidence>
<gene>
    <name evidence="3" type="ORF">MFFC18_19070</name>
</gene>
<dbReference type="InterPro" id="IPR001584">
    <property type="entry name" value="Integrase_cat-core"/>
</dbReference>
<dbReference type="SUPFAM" id="SSF53098">
    <property type="entry name" value="Ribonuclease H-like"/>
    <property type="match status" value="1"/>
</dbReference>
<name>A0A5B9PC12_9BACT</name>
<dbReference type="GO" id="GO:0015074">
    <property type="term" value="P:DNA integration"/>
    <property type="evidence" value="ECO:0007669"/>
    <property type="project" value="InterPro"/>
</dbReference>
<feature type="domain" description="Integrase catalytic" evidence="2">
    <location>
        <begin position="1"/>
        <end position="152"/>
    </location>
</feature>
<dbReference type="EMBL" id="CP042912">
    <property type="protein sequence ID" value="QEG22046.1"/>
    <property type="molecule type" value="Genomic_DNA"/>
</dbReference>
<dbReference type="PANTHER" id="PTHR47515:SF1">
    <property type="entry name" value="BLR2054 PROTEIN"/>
    <property type="match status" value="1"/>
</dbReference>
<dbReference type="KEGG" id="mff:MFFC18_19070"/>
<dbReference type="Pfam" id="PF13683">
    <property type="entry name" value="rve_3"/>
    <property type="match status" value="1"/>
</dbReference>
<dbReference type="PROSITE" id="PS50994">
    <property type="entry name" value="INTEGRASE"/>
    <property type="match status" value="1"/>
</dbReference>
<dbReference type="Proteomes" id="UP000322214">
    <property type="component" value="Chromosome"/>
</dbReference>
<dbReference type="STRING" id="980251.GCA_001642875_05062"/>
<evidence type="ECO:0000313" key="4">
    <source>
        <dbReference type="Proteomes" id="UP000322214"/>
    </source>
</evidence>
<sequence>MDFMSDQLYCGRRFRLLTLVDNFSRVSLAIESGQRMTGDHVVQILEKVCKVHGFPEVIQVDNGPEFISQSLDWWAYWNKVKLDFSRPGKPTDNAVIESFNGRVRQECLNENWFLSLEDAQEKLDQWRKDYNQNRPHSSLGQLTPNEFAVRQCSPTSATPQSPNTA</sequence>
<accession>A0A5B9PC12</accession>